<keyword evidence="3" id="KW-1185">Reference proteome</keyword>
<dbReference type="AlphaFoldDB" id="A0A6A7BNV9"/>
<feature type="region of interest" description="Disordered" evidence="1">
    <location>
        <begin position="335"/>
        <end position="361"/>
    </location>
</feature>
<dbReference type="OrthoDB" id="3971593at2759"/>
<evidence type="ECO:0008006" key="4">
    <source>
        <dbReference type="Google" id="ProtNLM"/>
    </source>
</evidence>
<evidence type="ECO:0000256" key="1">
    <source>
        <dbReference type="SAM" id="MobiDB-lite"/>
    </source>
</evidence>
<dbReference type="EMBL" id="MU006289">
    <property type="protein sequence ID" value="KAF2856099.1"/>
    <property type="molecule type" value="Genomic_DNA"/>
</dbReference>
<gene>
    <name evidence="2" type="ORF">T440DRAFT_531225</name>
</gene>
<accession>A0A6A7BNV9</accession>
<sequence>MMHDRVSSAAAFNSLPIELNKAIAHELDLDKDIATYRLICRATNDAIDADNHSFWRAKFRKRFVLPNGKTNVELQKLYQRRSNLLRRGVGYDLFRGNDDHERLVVEVLRDLIVDSLRGPPEIDHHGRPYCKNQNRLREFVRESKVLLHDRRAPAPREDEFGWIDQLLIAVKLMCAHFLFELEGISHHIFAIEESQRAVYTASSVAMLFYGEKKDQINMDWMGHCLDFFRHHMMSEDANTLFENMSELPATQKPSPWREALRTGARPLGRHWKGTYAFLDAPEIAKLRRLDPMKASSEYFIDKNVDEGKIQSLELDFAPKGKHMKWPQIFEDRLHSLDNSDESHRRPQSKGKPKPTNRDGENVQFVGTGEDLEDDFNAIGWLNPLPPQLGIPGWQRITFMKHFMEDFDEIEQDNLWAYEGIVLPGDRMILGRWWYASEHVDSTRDYNGPFILWAVDPESGSEDSEKANDDAADE</sequence>
<proteinExistence type="predicted"/>
<name>A0A6A7BNV9_9PLEO</name>
<protein>
    <recommendedName>
        <fullName evidence="4">F-box domain-containing protein</fullName>
    </recommendedName>
</protein>
<organism evidence="2 3">
    <name type="scientific">Plenodomus tracheiphilus IPT5</name>
    <dbReference type="NCBI Taxonomy" id="1408161"/>
    <lineage>
        <taxon>Eukaryota</taxon>
        <taxon>Fungi</taxon>
        <taxon>Dikarya</taxon>
        <taxon>Ascomycota</taxon>
        <taxon>Pezizomycotina</taxon>
        <taxon>Dothideomycetes</taxon>
        <taxon>Pleosporomycetidae</taxon>
        <taxon>Pleosporales</taxon>
        <taxon>Pleosporineae</taxon>
        <taxon>Leptosphaeriaceae</taxon>
        <taxon>Plenodomus</taxon>
    </lineage>
</organism>
<dbReference type="Proteomes" id="UP000799423">
    <property type="component" value="Unassembled WGS sequence"/>
</dbReference>
<reference evidence="2" key="1">
    <citation type="submission" date="2020-01" db="EMBL/GenBank/DDBJ databases">
        <authorList>
            <consortium name="DOE Joint Genome Institute"/>
            <person name="Haridas S."/>
            <person name="Albert R."/>
            <person name="Binder M."/>
            <person name="Bloem J."/>
            <person name="Labutti K."/>
            <person name="Salamov A."/>
            <person name="Andreopoulos B."/>
            <person name="Baker S.E."/>
            <person name="Barry K."/>
            <person name="Bills G."/>
            <person name="Bluhm B.H."/>
            <person name="Cannon C."/>
            <person name="Castanera R."/>
            <person name="Culley D.E."/>
            <person name="Daum C."/>
            <person name="Ezra D."/>
            <person name="Gonzalez J.B."/>
            <person name="Henrissat B."/>
            <person name="Kuo A."/>
            <person name="Liang C."/>
            <person name="Lipzen A."/>
            <person name="Lutzoni F."/>
            <person name="Magnuson J."/>
            <person name="Mondo S."/>
            <person name="Nolan M."/>
            <person name="Ohm R."/>
            <person name="Pangilinan J."/>
            <person name="Park H.-J."/>
            <person name="Ramirez L."/>
            <person name="Alfaro M."/>
            <person name="Sun H."/>
            <person name="Tritt A."/>
            <person name="Yoshinaga Y."/>
            <person name="Zwiers L.-H."/>
            <person name="Turgeon B.G."/>
            <person name="Goodwin S.B."/>
            <person name="Spatafora J.W."/>
            <person name="Crous P.W."/>
            <person name="Grigoriev I.V."/>
        </authorList>
    </citation>
    <scope>NUCLEOTIDE SEQUENCE</scope>
    <source>
        <strain evidence="2">IPT5</strain>
    </source>
</reference>
<feature type="compositionally biased region" description="Basic and acidic residues" evidence="1">
    <location>
        <begin position="335"/>
        <end position="344"/>
    </location>
</feature>
<evidence type="ECO:0000313" key="3">
    <source>
        <dbReference type="Proteomes" id="UP000799423"/>
    </source>
</evidence>
<feature type="compositionally biased region" description="Basic residues" evidence="1">
    <location>
        <begin position="345"/>
        <end position="354"/>
    </location>
</feature>
<evidence type="ECO:0000313" key="2">
    <source>
        <dbReference type="EMBL" id="KAF2856099.1"/>
    </source>
</evidence>